<comment type="caution">
    <text evidence="1">The sequence shown here is derived from an EMBL/GenBank/DDBJ whole genome shotgun (WGS) entry which is preliminary data.</text>
</comment>
<organism evidence="1 2">
    <name type="scientific">Faecalibacterium prausnitzii</name>
    <dbReference type="NCBI Taxonomy" id="853"/>
    <lineage>
        <taxon>Bacteria</taxon>
        <taxon>Bacillati</taxon>
        <taxon>Bacillota</taxon>
        <taxon>Clostridia</taxon>
        <taxon>Eubacteriales</taxon>
        <taxon>Oscillospiraceae</taxon>
        <taxon>Faecalibacterium</taxon>
    </lineage>
</organism>
<name>A0A2J4JME0_9FIRM</name>
<evidence type="ECO:0000313" key="2">
    <source>
        <dbReference type="Proteomes" id="UP000221015"/>
    </source>
</evidence>
<evidence type="ECO:0000313" key="1">
    <source>
        <dbReference type="EMBL" id="PLK29026.1"/>
    </source>
</evidence>
<protein>
    <submittedName>
        <fullName evidence="1">Uncharacterized protein</fullName>
    </submittedName>
</protein>
<gene>
    <name evidence="1" type="ORF">CGS50_007765</name>
</gene>
<dbReference type="EMBL" id="NMTS02000056">
    <property type="protein sequence ID" value="PLK29026.1"/>
    <property type="molecule type" value="Genomic_DNA"/>
</dbReference>
<dbReference type="Proteomes" id="UP000221015">
    <property type="component" value="Unassembled WGS sequence"/>
</dbReference>
<reference evidence="1 2" key="1">
    <citation type="journal article" date="2017" name="Front. Microbiol.">
        <title>New Insights into the Diversity of the Genus Faecalibacterium.</title>
        <authorList>
            <person name="Benevides L."/>
            <person name="Burman S."/>
            <person name="Martin R."/>
            <person name="Robert V."/>
            <person name="Thomas M."/>
            <person name="Miquel S."/>
            <person name="Chain F."/>
            <person name="Sokol H."/>
            <person name="Bermudez-Humaran L.G."/>
            <person name="Morrison M."/>
            <person name="Langella P."/>
            <person name="Azevedo V.A."/>
            <person name="Chatel J.M."/>
            <person name="Soares S."/>
        </authorList>
    </citation>
    <scope>NUCLEOTIDE SEQUENCE [LARGE SCALE GENOMIC DNA]</scope>
    <source>
        <strain evidence="1 2">CNCM I 4542</strain>
    </source>
</reference>
<sequence>MTLSSLRSAKCSGLSEGERLYRVRFEQIAVYVRTGEVGTHVRNKTAKFSYIGVFFHRRVWYTRLSPVNRNFRRQRL</sequence>
<proteinExistence type="predicted"/>
<accession>A0A2J4JME0</accession>
<dbReference type="AlphaFoldDB" id="A0A2J4JME0"/>